<evidence type="ECO:0000313" key="3">
    <source>
        <dbReference type="Proteomes" id="UP001342314"/>
    </source>
</evidence>
<dbReference type="Proteomes" id="UP001342314">
    <property type="component" value="Unassembled WGS sequence"/>
</dbReference>
<dbReference type="EMBL" id="BQKY01000009">
    <property type="protein sequence ID" value="GJN91877.1"/>
    <property type="molecule type" value="Genomic_DNA"/>
</dbReference>
<dbReference type="AlphaFoldDB" id="A0AAV5GQX1"/>
<protein>
    <submittedName>
        <fullName evidence="2">Uncharacterized protein</fullName>
    </submittedName>
</protein>
<name>A0AAV5GQX1_9BASI</name>
<proteinExistence type="predicted"/>
<evidence type="ECO:0000313" key="2">
    <source>
        <dbReference type="EMBL" id="GJN91877.1"/>
    </source>
</evidence>
<evidence type="ECO:0000256" key="1">
    <source>
        <dbReference type="SAM" id="MobiDB-lite"/>
    </source>
</evidence>
<feature type="region of interest" description="Disordered" evidence="1">
    <location>
        <begin position="61"/>
        <end position="84"/>
    </location>
</feature>
<feature type="compositionally biased region" description="Pro residues" evidence="1">
    <location>
        <begin position="73"/>
        <end position="82"/>
    </location>
</feature>
<feature type="region of interest" description="Disordered" evidence="1">
    <location>
        <begin position="209"/>
        <end position="228"/>
    </location>
</feature>
<sequence length="696" mass="75705">MDSGYAGSLDFFVSSDQHNSFGDAQVAGNWAQGGAVNGTPDAGLSHDDLAWLEQQLSLAAAASPSGVGEQQLSPPPSEPIPHQPHAFPPVSNARFHPYQLPPERAQRLRPPGSNAHLNLLAAVAQPHLGAPQPPHHAQQQQHHQYSHAHTPSLDALQWPSFGAFAPSFAPVSAPPLVPTPPAAVPSFAKPLGAVLYPPHDSASPVLLPDEPTPTYPPAPHASPATPSTVPPRWSFATLFTALSDVAATAPAPLGREHKRRMDDFLALDEPLGSAVGSGADGSDEQGRALLREGKRRWALKRRSEKGKGKALEEDEVEEKGPDEVVRMWEDLGGLGRRTEGNMVIRRIINRYGEAYKEASVDMKRLDAALSRPPEPHVTSAPREASVWTGTLVIPPTQADVLQAWLMNPARPAMEGERSKIDPEHMRVYSSLSPLDLHARGAELCRVVLLRDAGAMRLYGHHFDRLQTFKVGPLLAPIDTCGFGAYDDASLWHHALQTYLQLCVRYPAFRDGKDATITILPDLPPPVHPTPLETILIDRALHDHWEHLRVFLLQDHGGLLRSAVRSFTGVKLSKVDLLSVCDDTKAVMLALARNKKNPNGASPPTAALPLLRGIDARAWNADRFLPYDPSISQIRNAWRQQAFYDATADLVIWSAATTHFLELSALYPDAALGVVRHWFLLPVLAVWPVGGAYCLAA</sequence>
<feature type="compositionally biased region" description="Pro residues" evidence="1">
    <location>
        <begin position="210"/>
        <end position="220"/>
    </location>
</feature>
<gene>
    <name evidence="2" type="ORF">Rhopal_004902-T1</name>
</gene>
<comment type="caution">
    <text evidence="2">The sequence shown here is derived from an EMBL/GenBank/DDBJ whole genome shotgun (WGS) entry which is preliminary data.</text>
</comment>
<organism evidence="2 3">
    <name type="scientific">Rhodotorula paludigena</name>
    <dbReference type="NCBI Taxonomy" id="86838"/>
    <lineage>
        <taxon>Eukaryota</taxon>
        <taxon>Fungi</taxon>
        <taxon>Dikarya</taxon>
        <taxon>Basidiomycota</taxon>
        <taxon>Pucciniomycotina</taxon>
        <taxon>Microbotryomycetes</taxon>
        <taxon>Sporidiobolales</taxon>
        <taxon>Sporidiobolaceae</taxon>
        <taxon>Rhodotorula</taxon>
    </lineage>
</organism>
<accession>A0AAV5GQX1</accession>
<reference evidence="2 3" key="1">
    <citation type="submission" date="2021-12" db="EMBL/GenBank/DDBJ databases">
        <title>High titer production of polyol ester of fatty acids by Rhodotorula paludigena BS15 towards product separation-free biomass refinery.</title>
        <authorList>
            <person name="Mano J."/>
            <person name="Ono H."/>
            <person name="Tanaka T."/>
            <person name="Naito K."/>
            <person name="Sushida H."/>
            <person name="Ike M."/>
            <person name="Tokuyasu K."/>
            <person name="Kitaoka M."/>
        </authorList>
    </citation>
    <scope>NUCLEOTIDE SEQUENCE [LARGE SCALE GENOMIC DNA]</scope>
    <source>
        <strain evidence="2 3">BS15</strain>
    </source>
</reference>
<feature type="region of interest" description="Disordered" evidence="1">
    <location>
        <begin position="127"/>
        <end position="148"/>
    </location>
</feature>
<keyword evidence="3" id="KW-1185">Reference proteome</keyword>